<gene>
    <name evidence="1" type="ORF">Golob_006294</name>
</gene>
<proteinExistence type="predicted"/>
<protein>
    <submittedName>
        <fullName evidence="1">Uncharacterized protein</fullName>
    </submittedName>
</protein>
<name>A0A7J8MVT2_9ROSI</name>
<comment type="caution">
    <text evidence="1">The sequence shown here is derived from an EMBL/GenBank/DDBJ whole genome shotgun (WGS) entry which is preliminary data.</text>
</comment>
<organism evidence="1 2">
    <name type="scientific">Gossypium lobatum</name>
    <dbReference type="NCBI Taxonomy" id="34289"/>
    <lineage>
        <taxon>Eukaryota</taxon>
        <taxon>Viridiplantae</taxon>
        <taxon>Streptophyta</taxon>
        <taxon>Embryophyta</taxon>
        <taxon>Tracheophyta</taxon>
        <taxon>Spermatophyta</taxon>
        <taxon>Magnoliopsida</taxon>
        <taxon>eudicotyledons</taxon>
        <taxon>Gunneridae</taxon>
        <taxon>Pentapetalae</taxon>
        <taxon>rosids</taxon>
        <taxon>malvids</taxon>
        <taxon>Malvales</taxon>
        <taxon>Malvaceae</taxon>
        <taxon>Malvoideae</taxon>
        <taxon>Gossypium</taxon>
    </lineage>
</organism>
<dbReference type="EMBL" id="JABEZX010000010">
    <property type="protein sequence ID" value="MBA0568827.1"/>
    <property type="molecule type" value="Genomic_DNA"/>
</dbReference>
<sequence length="23" mass="2679">MRTLPLCRVKKCKKAFVCLIQSI</sequence>
<accession>A0A7J8MVT2</accession>
<reference evidence="1 2" key="1">
    <citation type="journal article" date="2019" name="Genome Biol. Evol.">
        <title>Insights into the evolution of the New World diploid cottons (Gossypium, subgenus Houzingenia) based on genome sequencing.</title>
        <authorList>
            <person name="Grover C.E."/>
            <person name="Arick M.A. 2nd"/>
            <person name="Thrash A."/>
            <person name="Conover J.L."/>
            <person name="Sanders W.S."/>
            <person name="Peterson D.G."/>
            <person name="Frelichowski J.E."/>
            <person name="Scheffler J.A."/>
            <person name="Scheffler B.E."/>
            <person name="Wendel J.F."/>
        </authorList>
    </citation>
    <scope>NUCLEOTIDE SEQUENCE [LARGE SCALE GENOMIC DNA]</scope>
    <source>
        <strain evidence="1">157</strain>
        <tissue evidence="1">Leaf</tissue>
    </source>
</reference>
<keyword evidence="2" id="KW-1185">Reference proteome</keyword>
<dbReference type="Proteomes" id="UP000593572">
    <property type="component" value="Unassembled WGS sequence"/>
</dbReference>
<evidence type="ECO:0000313" key="1">
    <source>
        <dbReference type="EMBL" id="MBA0568827.1"/>
    </source>
</evidence>
<dbReference type="AlphaFoldDB" id="A0A7J8MVT2"/>
<evidence type="ECO:0000313" key="2">
    <source>
        <dbReference type="Proteomes" id="UP000593572"/>
    </source>
</evidence>